<organism evidence="3 4">
    <name type="scientific">Streptomyces triticagri</name>
    <dbReference type="NCBI Taxonomy" id="2293568"/>
    <lineage>
        <taxon>Bacteria</taxon>
        <taxon>Bacillati</taxon>
        <taxon>Actinomycetota</taxon>
        <taxon>Actinomycetes</taxon>
        <taxon>Kitasatosporales</taxon>
        <taxon>Streptomycetaceae</taxon>
        <taxon>Streptomyces</taxon>
    </lineage>
</organism>
<dbReference type="InterPro" id="IPR055648">
    <property type="entry name" value="DUF7224"/>
</dbReference>
<dbReference type="OrthoDB" id="4965457at2"/>
<keyword evidence="1" id="KW-0812">Transmembrane</keyword>
<dbReference type="EMBL" id="QUAK01000076">
    <property type="protein sequence ID" value="RFU86053.1"/>
    <property type="molecule type" value="Genomic_DNA"/>
</dbReference>
<name>A0A372M6H3_9ACTN</name>
<evidence type="ECO:0000313" key="4">
    <source>
        <dbReference type="Proteomes" id="UP000263094"/>
    </source>
</evidence>
<protein>
    <recommendedName>
        <fullName evidence="2">DUF7224 domain-containing protein</fullName>
    </recommendedName>
</protein>
<feature type="transmembrane region" description="Helical" evidence="1">
    <location>
        <begin position="121"/>
        <end position="141"/>
    </location>
</feature>
<dbReference type="Proteomes" id="UP000263094">
    <property type="component" value="Unassembled WGS sequence"/>
</dbReference>
<feature type="transmembrane region" description="Helical" evidence="1">
    <location>
        <begin position="89"/>
        <end position="109"/>
    </location>
</feature>
<dbReference type="Pfam" id="PF23866">
    <property type="entry name" value="DUF7224"/>
    <property type="match status" value="1"/>
</dbReference>
<comment type="caution">
    <text evidence="3">The sequence shown here is derived from an EMBL/GenBank/DDBJ whole genome shotgun (WGS) entry which is preliminary data.</text>
</comment>
<reference evidence="3 4" key="1">
    <citation type="submission" date="2018-08" db="EMBL/GenBank/DDBJ databases">
        <title>Isolation, diversity and antifungal activity of Actinobacteria from wheat.</title>
        <authorList>
            <person name="Han C."/>
        </authorList>
    </citation>
    <scope>NUCLEOTIDE SEQUENCE [LARGE SCALE GENOMIC DNA]</scope>
    <source>
        <strain evidence="3 4">NEAU-YY421</strain>
    </source>
</reference>
<feature type="transmembrane region" description="Helical" evidence="1">
    <location>
        <begin position="35"/>
        <end position="62"/>
    </location>
</feature>
<keyword evidence="1" id="KW-0472">Membrane</keyword>
<sequence>MRVKTLLRTGSGVWVGVLLIAGLLFFSSGNTDTTIAYWGSITAQSTLLLPVVGAVCGAAAAWESARLRESGVAAWAPVRGELRIVGQRLAPLVVDGLLGIVVALGLFTPGDAFGLPGGPDAAVLVTAVVVLLGHLAAGYLVGRWLPKLLGPALMLVGGYFWGFWPAALAEPSWLRHLNGQGVGDCCRLDQEPSLRSLGATAAFSAGLVVAAVIVVVLRRTGRRRLVATAASLTGLACAIALAVPLGFGGEQARDRALLQCTGSRPQVCLWPEQQGRASEFRRWVKDADRKVRAVGVGPAERIEFAEPVPSRESVLVEAATSGVRLDPPACAERPYATYPGDEAALVIHPWLALTAGVAPDALLDWPSESVRRAEEVRRLPADAQAAWFARNMRSVRDCSVKPDLSPAAYAHRASS</sequence>
<feature type="transmembrane region" description="Helical" evidence="1">
    <location>
        <begin position="197"/>
        <end position="218"/>
    </location>
</feature>
<accession>A0A372M6H3</accession>
<evidence type="ECO:0000313" key="3">
    <source>
        <dbReference type="EMBL" id="RFU86053.1"/>
    </source>
</evidence>
<evidence type="ECO:0000259" key="2">
    <source>
        <dbReference type="Pfam" id="PF23866"/>
    </source>
</evidence>
<keyword evidence="4" id="KW-1185">Reference proteome</keyword>
<gene>
    <name evidence="3" type="ORF">DY218_14195</name>
</gene>
<dbReference type="AlphaFoldDB" id="A0A372M6H3"/>
<feature type="transmembrane region" description="Helical" evidence="1">
    <location>
        <begin position="148"/>
        <end position="167"/>
    </location>
</feature>
<proteinExistence type="predicted"/>
<feature type="transmembrane region" description="Helical" evidence="1">
    <location>
        <begin position="12"/>
        <end position="29"/>
    </location>
</feature>
<dbReference type="RefSeq" id="WP_128556364.1">
    <property type="nucleotide sequence ID" value="NZ_QUAK01000076.1"/>
</dbReference>
<evidence type="ECO:0000256" key="1">
    <source>
        <dbReference type="SAM" id="Phobius"/>
    </source>
</evidence>
<feature type="domain" description="DUF7224" evidence="2">
    <location>
        <begin position="267"/>
        <end position="398"/>
    </location>
</feature>
<feature type="transmembrane region" description="Helical" evidence="1">
    <location>
        <begin position="225"/>
        <end position="247"/>
    </location>
</feature>
<keyword evidence="1" id="KW-1133">Transmembrane helix</keyword>